<feature type="compositionally biased region" description="Basic and acidic residues" evidence="2">
    <location>
        <begin position="283"/>
        <end position="304"/>
    </location>
</feature>
<keyword evidence="1" id="KW-0863">Zinc-finger</keyword>
<dbReference type="RefSeq" id="XP_033381639.1">
    <property type="nucleotide sequence ID" value="XM_033528465.1"/>
</dbReference>
<sequence>MEPLAKRLRRHSSLEVDESNPDYVREKRKAEARLKSQFESIFAKYENMPESMSDEIDMQTGTIVVDRGHLRSLENNAKGWRAAQFLDDLLPGDSEQGESIIEDSEDELAPPISAKTPKANNARKENESHEVAETDPTETDTSARITENTTPSISNQSTQIPTSVNPFQALPFAQFPQTPLIQNAQNTFLAGLNQVISQAVSQYTSHALSNYFKDPTATASAAVQSTVTPATEPTWWFPSLPNRAPQRELPRSSPIIAVTETRKRREGFSRTTQTGTLKRRSHPPVEVHEASKDTVNRVEARQDESEQSTTPVDTNLEDFDRTPKQAKKGNYRLYKFTDADDGYIARQKELNQSWARIQMGRPSFQCLPLWYIQQHYYKVIKHKKPTTSSNAWDDTMDSHLVQEPVDEPDDQLPQLNVKQHQLLTPNSVQQAEVHIHSAIHSGEGDTSRHATLDDEVMDQEDLELLSLANNSPPPENFEIEDIELAPDEIVLPSIELEALMNDDHDETTSSIIAFEAQAQILNEALIDPNGKDDLAADDMATDQRLPSEVILDDGVQPPNDGTPVALNDLDHHEVESSPIRSNACEGCGKSFRSLVMLQRHKKKHSKCCRDVGPARNGIDGLELLPLETDKPDELDAPHTPIVKREPLSPGSSSIFAGHLFSTPKSAPQSVRKSSEKKSSAKLGTAERLKIRQSWAKAGRKSGVRPQRSFQVLQKRKYREETDEQDELA</sequence>
<name>A0A6A5XKP0_9PLEO</name>
<keyword evidence="1" id="KW-0479">Metal-binding</keyword>
<feature type="compositionally biased region" description="Basic and acidic residues" evidence="2">
    <location>
        <begin position="627"/>
        <end position="646"/>
    </location>
</feature>
<organism evidence="4 5">
    <name type="scientific">Aaosphaeria arxii CBS 175.79</name>
    <dbReference type="NCBI Taxonomy" id="1450172"/>
    <lineage>
        <taxon>Eukaryota</taxon>
        <taxon>Fungi</taxon>
        <taxon>Dikarya</taxon>
        <taxon>Ascomycota</taxon>
        <taxon>Pezizomycotina</taxon>
        <taxon>Dothideomycetes</taxon>
        <taxon>Pleosporomycetidae</taxon>
        <taxon>Pleosporales</taxon>
        <taxon>Pleosporales incertae sedis</taxon>
        <taxon>Aaosphaeria</taxon>
    </lineage>
</organism>
<gene>
    <name evidence="4" type="ORF">BU24DRAFT_424305</name>
</gene>
<feature type="region of interest" description="Disordered" evidence="2">
    <location>
        <begin position="262"/>
        <end position="324"/>
    </location>
</feature>
<dbReference type="GO" id="GO:0005634">
    <property type="term" value="C:nucleus"/>
    <property type="evidence" value="ECO:0007669"/>
    <property type="project" value="InterPro"/>
</dbReference>
<dbReference type="GO" id="GO:0008270">
    <property type="term" value="F:zinc ion binding"/>
    <property type="evidence" value="ECO:0007669"/>
    <property type="project" value="UniProtKB-KW"/>
</dbReference>
<evidence type="ECO:0000256" key="2">
    <source>
        <dbReference type="SAM" id="MobiDB-lite"/>
    </source>
</evidence>
<feature type="region of interest" description="Disordered" evidence="2">
    <location>
        <begin position="1"/>
        <end position="26"/>
    </location>
</feature>
<keyword evidence="1" id="KW-0862">Zinc</keyword>
<dbReference type="PROSITE" id="PS50157">
    <property type="entry name" value="ZINC_FINGER_C2H2_2"/>
    <property type="match status" value="1"/>
</dbReference>
<dbReference type="InterPro" id="IPR018465">
    <property type="entry name" value="Scm3/HJURP"/>
</dbReference>
<feature type="domain" description="C2H2-type" evidence="3">
    <location>
        <begin position="582"/>
        <end position="605"/>
    </location>
</feature>
<feature type="compositionally biased region" description="Basic residues" evidence="2">
    <location>
        <begin position="1"/>
        <end position="11"/>
    </location>
</feature>
<dbReference type="InterPro" id="IPR009072">
    <property type="entry name" value="Histone-fold"/>
</dbReference>
<feature type="region of interest" description="Disordered" evidence="2">
    <location>
        <begin position="102"/>
        <end position="160"/>
    </location>
</feature>
<evidence type="ECO:0000259" key="3">
    <source>
        <dbReference type="PROSITE" id="PS50157"/>
    </source>
</evidence>
<protein>
    <recommendedName>
        <fullName evidence="3">C2H2-type domain-containing protein</fullName>
    </recommendedName>
</protein>
<evidence type="ECO:0000313" key="4">
    <source>
        <dbReference type="EMBL" id="KAF2013300.1"/>
    </source>
</evidence>
<dbReference type="Proteomes" id="UP000799778">
    <property type="component" value="Unassembled WGS sequence"/>
</dbReference>
<proteinExistence type="predicted"/>
<dbReference type="OrthoDB" id="2420608at2759"/>
<accession>A0A6A5XKP0</accession>
<dbReference type="GO" id="GO:0042393">
    <property type="term" value="F:histone binding"/>
    <property type="evidence" value="ECO:0007669"/>
    <property type="project" value="InterPro"/>
</dbReference>
<dbReference type="Gene3D" id="1.10.20.10">
    <property type="entry name" value="Histone, subunit A"/>
    <property type="match status" value="1"/>
</dbReference>
<feature type="compositionally biased region" description="Basic and acidic residues" evidence="2">
    <location>
        <begin position="122"/>
        <end position="132"/>
    </location>
</feature>
<reference evidence="4" key="1">
    <citation type="journal article" date="2020" name="Stud. Mycol.">
        <title>101 Dothideomycetes genomes: a test case for predicting lifestyles and emergence of pathogens.</title>
        <authorList>
            <person name="Haridas S."/>
            <person name="Albert R."/>
            <person name="Binder M."/>
            <person name="Bloem J."/>
            <person name="Labutti K."/>
            <person name="Salamov A."/>
            <person name="Andreopoulos B."/>
            <person name="Baker S."/>
            <person name="Barry K."/>
            <person name="Bills G."/>
            <person name="Bluhm B."/>
            <person name="Cannon C."/>
            <person name="Castanera R."/>
            <person name="Culley D."/>
            <person name="Daum C."/>
            <person name="Ezra D."/>
            <person name="Gonzalez J."/>
            <person name="Henrissat B."/>
            <person name="Kuo A."/>
            <person name="Liang C."/>
            <person name="Lipzen A."/>
            <person name="Lutzoni F."/>
            <person name="Magnuson J."/>
            <person name="Mondo S."/>
            <person name="Nolan M."/>
            <person name="Ohm R."/>
            <person name="Pangilinan J."/>
            <person name="Park H.-J."/>
            <person name="Ramirez L."/>
            <person name="Alfaro M."/>
            <person name="Sun H."/>
            <person name="Tritt A."/>
            <person name="Yoshinaga Y."/>
            <person name="Zwiers L.-H."/>
            <person name="Turgeon B."/>
            <person name="Goodwin S."/>
            <person name="Spatafora J."/>
            <person name="Crous P."/>
            <person name="Grigoriev I."/>
        </authorList>
    </citation>
    <scope>NUCLEOTIDE SEQUENCE</scope>
    <source>
        <strain evidence="4">CBS 175.79</strain>
    </source>
</reference>
<dbReference type="EMBL" id="ML978071">
    <property type="protein sequence ID" value="KAF2013300.1"/>
    <property type="molecule type" value="Genomic_DNA"/>
</dbReference>
<dbReference type="PROSITE" id="PS00028">
    <property type="entry name" value="ZINC_FINGER_C2H2_1"/>
    <property type="match status" value="1"/>
</dbReference>
<dbReference type="AlphaFoldDB" id="A0A6A5XKP0"/>
<dbReference type="GO" id="GO:0046982">
    <property type="term" value="F:protein heterodimerization activity"/>
    <property type="evidence" value="ECO:0007669"/>
    <property type="project" value="InterPro"/>
</dbReference>
<dbReference type="GeneID" id="54285862"/>
<evidence type="ECO:0000256" key="1">
    <source>
        <dbReference type="PROSITE-ProRule" id="PRU00042"/>
    </source>
</evidence>
<keyword evidence="5" id="KW-1185">Reference proteome</keyword>
<feature type="compositionally biased region" description="Polar residues" evidence="2">
    <location>
        <begin position="139"/>
        <end position="160"/>
    </location>
</feature>
<dbReference type="InterPro" id="IPR013087">
    <property type="entry name" value="Znf_C2H2_type"/>
</dbReference>
<feature type="region of interest" description="Disordered" evidence="2">
    <location>
        <begin position="626"/>
        <end position="728"/>
    </location>
</feature>
<feature type="compositionally biased region" description="Polar residues" evidence="2">
    <location>
        <begin position="662"/>
        <end position="671"/>
    </location>
</feature>
<dbReference type="Pfam" id="PF10384">
    <property type="entry name" value="Scm3"/>
    <property type="match status" value="1"/>
</dbReference>
<feature type="compositionally biased region" description="Basic and acidic residues" evidence="2">
    <location>
        <begin position="672"/>
        <end position="689"/>
    </location>
</feature>
<evidence type="ECO:0000313" key="5">
    <source>
        <dbReference type="Proteomes" id="UP000799778"/>
    </source>
</evidence>